<evidence type="ECO:0000256" key="6">
    <source>
        <dbReference type="ARBA" id="ARBA00023004"/>
    </source>
</evidence>
<evidence type="ECO:0000256" key="5">
    <source>
        <dbReference type="ARBA" id="ARBA00023002"/>
    </source>
</evidence>
<dbReference type="Pfam" id="PF05721">
    <property type="entry name" value="PhyH"/>
    <property type="match status" value="1"/>
</dbReference>
<reference evidence="8" key="1">
    <citation type="submission" date="2023-06" db="EMBL/GenBank/DDBJ databases">
        <title>Genome-scale phylogeny and comparative genomics of the fungal order Sordariales.</title>
        <authorList>
            <consortium name="Lawrence Berkeley National Laboratory"/>
            <person name="Hensen N."/>
            <person name="Bonometti L."/>
            <person name="Westerberg I."/>
            <person name="Brannstrom I.O."/>
            <person name="Guillou S."/>
            <person name="Cros-Aarteil S."/>
            <person name="Calhoun S."/>
            <person name="Haridas S."/>
            <person name="Kuo A."/>
            <person name="Mondo S."/>
            <person name="Pangilinan J."/>
            <person name="Riley R."/>
            <person name="Labutti K."/>
            <person name="Andreopoulos B."/>
            <person name="Lipzen A."/>
            <person name="Chen C."/>
            <person name="Yanf M."/>
            <person name="Daum C."/>
            <person name="Ng V."/>
            <person name="Clum A."/>
            <person name="Steindorff A."/>
            <person name="Ohm R."/>
            <person name="Martin F."/>
            <person name="Silar P."/>
            <person name="Natvig D."/>
            <person name="Lalanne C."/>
            <person name="Gautier V."/>
            <person name="Ament-Velasquez S.L."/>
            <person name="Kruys A."/>
            <person name="Hutchinson M.I."/>
            <person name="Powell A.J."/>
            <person name="Barry K."/>
            <person name="Miller A.N."/>
            <person name="Grigoriev I.V."/>
            <person name="Debuchy R."/>
            <person name="Gladieux P."/>
            <person name="Thoren M.H."/>
            <person name="Johannesson H."/>
        </authorList>
    </citation>
    <scope>NUCLEOTIDE SEQUENCE</scope>
    <source>
        <strain evidence="8">CBS 606.72</strain>
    </source>
</reference>
<dbReference type="Gene3D" id="2.60.120.620">
    <property type="entry name" value="q2cbj1_9rhob like domain"/>
    <property type="match status" value="1"/>
</dbReference>
<evidence type="ECO:0000256" key="1">
    <source>
        <dbReference type="ARBA" id="ARBA00001962"/>
    </source>
</evidence>
<name>A0AA39WAS3_9PEZI</name>
<evidence type="ECO:0000313" key="9">
    <source>
        <dbReference type="Proteomes" id="UP001175000"/>
    </source>
</evidence>
<evidence type="ECO:0000256" key="2">
    <source>
        <dbReference type="ARBA" id="ARBA00005830"/>
    </source>
</evidence>
<dbReference type="InterPro" id="IPR008775">
    <property type="entry name" value="Phytyl_CoA_dOase-like"/>
</dbReference>
<comment type="cofactor">
    <cofactor evidence="1">
        <name>Fe cation</name>
        <dbReference type="ChEBI" id="CHEBI:24875"/>
    </cofactor>
</comment>
<dbReference type="GO" id="GO:0046872">
    <property type="term" value="F:metal ion binding"/>
    <property type="evidence" value="ECO:0007669"/>
    <property type="project" value="UniProtKB-KW"/>
</dbReference>
<dbReference type="PANTHER" id="PTHR20883">
    <property type="entry name" value="PHYTANOYL-COA DIOXYGENASE DOMAIN CONTAINING 1"/>
    <property type="match status" value="1"/>
</dbReference>
<keyword evidence="4 8" id="KW-0223">Dioxygenase</keyword>
<proteinExistence type="inferred from homology"/>
<dbReference type="EMBL" id="JAULSU010000007">
    <property type="protein sequence ID" value="KAK0610813.1"/>
    <property type="molecule type" value="Genomic_DNA"/>
</dbReference>
<evidence type="ECO:0000256" key="3">
    <source>
        <dbReference type="ARBA" id="ARBA00022723"/>
    </source>
</evidence>
<dbReference type="Proteomes" id="UP001175000">
    <property type="component" value="Unassembled WGS sequence"/>
</dbReference>
<comment type="similarity">
    <text evidence="2">Belongs to the PhyH family.</text>
</comment>
<feature type="region of interest" description="Disordered" evidence="7">
    <location>
        <begin position="1"/>
        <end position="21"/>
    </location>
</feature>
<gene>
    <name evidence="8" type="ORF">B0T14DRAFT_438972</name>
</gene>
<dbReference type="AlphaFoldDB" id="A0AA39WAS3"/>
<protein>
    <submittedName>
        <fullName evidence="8">Phytanoyl-CoA dioxygenase family protein</fullName>
    </submittedName>
</protein>
<dbReference type="GO" id="GO:0051213">
    <property type="term" value="F:dioxygenase activity"/>
    <property type="evidence" value="ECO:0007669"/>
    <property type="project" value="UniProtKB-KW"/>
</dbReference>
<keyword evidence="9" id="KW-1185">Reference proteome</keyword>
<evidence type="ECO:0000256" key="4">
    <source>
        <dbReference type="ARBA" id="ARBA00022964"/>
    </source>
</evidence>
<evidence type="ECO:0000313" key="8">
    <source>
        <dbReference type="EMBL" id="KAK0610813.1"/>
    </source>
</evidence>
<keyword evidence="3" id="KW-0479">Metal-binding</keyword>
<dbReference type="PANTHER" id="PTHR20883:SF19">
    <property type="entry name" value="MULTIFUNCTIONAL DIOXYGENASE AUSE"/>
    <property type="match status" value="1"/>
</dbReference>
<keyword evidence="5" id="KW-0560">Oxidoreductase</keyword>
<organism evidence="8 9">
    <name type="scientific">Immersiella caudata</name>
    <dbReference type="NCBI Taxonomy" id="314043"/>
    <lineage>
        <taxon>Eukaryota</taxon>
        <taxon>Fungi</taxon>
        <taxon>Dikarya</taxon>
        <taxon>Ascomycota</taxon>
        <taxon>Pezizomycotina</taxon>
        <taxon>Sordariomycetes</taxon>
        <taxon>Sordariomycetidae</taxon>
        <taxon>Sordariales</taxon>
        <taxon>Lasiosphaeriaceae</taxon>
        <taxon>Immersiella</taxon>
    </lineage>
</organism>
<dbReference type="SUPFAM" id="SSF51197">
    <property type="entry name" value="Clavaminate synthase-like"/>
    <property type="match status" value="1"/>
</dbReference>
<sequence length="300" mass="32202">MSPPTPPPSVNATSSPKLQRLPASAGSPAILSALRADGAVIIKSLFSPSAIATLNAEINPLMSPIRPGSVQPSEFIQAFHGPTTKRLNNLVGLSPTFRSVFLENDLIHECCTSIFVEDSGGYWMNSAQVIDIPPGSVAQPLHRDQWQFPVFTLVGPDAPEASCNFIVALSEFRAENGATRVIPGSHRWEDMSVNGEEGMSVAAEMEVGDVCFISGKVVHGGGANTTGDSSKGGQTRRGLAMVFQASYLTPEEAFPFNVDREVARGMSERGQRMVGYRSQALKDSPGVWKRDYGQGEEVYC</sequence>
<comment type="caution">
    <text evidence="8">The sequence shown here is derived from an EMBL/GenBank/DDBJ whole genome shotgun (WGS) entry which is preliminary data.</text>
</comment>
<keyword evidence="6" id="KW-0408">Iron</keyword>
<accession>A0AA39WAS3</accession>
<evidence type="ECO:0000256" key="7">
    <source>
        <dbReference type="SAM" id="MobiDB-lite"/>
    </source>
</evidence>